<keyword evidence="2" id="KW-1185">Reference proteome</keyword>
<gene>
    <name evidence="1" type="ORF">JYE49_03640</name>
</gene>
<dbReference type="EMBL" id="CP068393">
    <property type="protein sequence ID" value="QUC67806.1"/>
    <property type="molecule type" value="Genomic_DNA"/>
</dbReference>
<proteinExistence type="predicted"/>
<keyword evidence="1" id="KW-0238">DNA-binding</keyword>
<dbReference type="Proteomes" id="UP000682782">
    <property type="component" value="Chromosome"/>
</dbReference>
<protein>
    <submittedName>
        <fullName evidence="1">LacI family DNA-binding transcriptional regulator</fullName>
    </submittedName>
</protein>
<evidence type="ECO:0000313" key="1">
    <source>
        <dbReference type="EMBL" id="QUC67806.1"/>
    </source>
</evidence>
<reference evidence="1" key="1">
    <citation type="submission" date="2021-01" db="EMBL/GenBank/DDBJ databases">
        <title>Complete genome sequence of Clostridiales bacterium R-7.</title>
        <authorList>
            <person name="Mahoney-Kurpe S.C."/>
            <person name="Palevich N."/>
            <person name="Koike S."/>
            <person name="Moon C.D."/>
            <person name="Attwood G.T."/>
        </authorList>
    </citation>
    <scope>NUCLEOTIDE SEQUENCE</scope>
    <source>
        <strain evidence="1">R-7</strain>
    </source>
</reference>
<name>A0AC61MY06_9FIRM</name>
<sequence length="336" mass="37212">MANIRDVARLANVSPATVSRILNDNQIYKTTDETRERVLRAVTELGYQAPVKKRPRPDQSDTSGFSVGVLLATTKGKYSDPYYLAILSGIEDELARLGGTVSVIQTEQELEDQAILNRLLGAGLSGLIMMRPLSEPLFEQLHSLIPHIVGIDTGHMPIDNVEYDHLRVSKMAVEYLYSKGHRSIGYIGGSVGGAPLKRSRRYRSYLETMADLGLEVRSEWVLNCDWDDRKCVSLVEKTYHEHGLPTAFYAASDLMAMAALRALYQLGIRVPDQVAVIGMSNIEMSQYANPPLTTIDVPAVEMGITAARIIASRVRGDTTLPKRVLLPSRLIERDSV</sequence>
<evidence type="ECO:0000313" key="2">
    <source>
        <dbReference type="Proteomes" id="UP000682782"/>
    </source>
</evidence>
<organism evidence="1 2">
    <name type="scientific">Aristaeella hokkaidonensis</name>
    <dbReference type="NCBI Taxonomy" id="3046382"/>
    <lineage>
        <taxon>Bacteria</taxon>
        <taxon>Bacillati</taxon>
        <taxon>Bacillota</taxon>
        <taxon>Clostridia</taxon>
        <taxon>Eubacteriales</taxon>
        <taxon>Aristaeellaceae</taxon>
        <taxon>Aristaeella</taxon>
    </lineage>
</organism>
<accession>A0AC61MY06</accession>